<dbReference type="Proteomes" id="UP001203004">
    <property type="component" value="Unassembled WGS sequence"/>
</dbReference>
<evidence type="ECO:0000313" key="9">
    <source>
        <dbReference type="Proteomes" id="UP001203004"/>
    </source>
</evidence>
<dbReference type="PANTHER" id="PTHR43166">
    <property type="entry name" value="AMINO ACID IMPORT ATP-BINDING PROTEIN"/>
    <property type="match status" value="1"/>
</dbReference>
<dbReference type="InterPro" id="IPR017871">
    <property type="entry name" value="ABC_transporter-like_CS"/>
</dbReference>
<protein>
    <submittedName>
        <fullName evidence="8">Amino acid ABC transporter ATP-binding protein</fullName>
    </submittedName>
</protein>
<evidence type="ECO:0000256" key="6">
    <source>
        <dbReference type="ARBA" id="ARBA00023136"/>
    </source>
</evidence>
<dbReference type="PANTHER" id="PTHR43166:SF35">
    <property type="entry name" value="L-CYSTINE IMPORT ATP-BINDING PROTEIN TCYN"/>
    <property type="match status" value="1"/>
</dbReference>
<dbReference type="Gene3D" id="3.40.50.300">
    <property type="entry name" value="P-loop containing nucleotide triphosphate hydrolases"/>
    <property type="match status" value="1"/>
</dbReference>
<keyword evidence="9" id="KW-1185">Reference proteome</keyword>
<evidence type="ECO:0000259" key="7">
    <source>
        <dbReference type="PROSITE" id="PS50893"/>
    </source>
</evidence>
<dbReference type="EMBL" id="JAMAST010000021">
    <property type="protein sequence ID" value="MCL1632739.1"/>
    <property type="molecule type" value="Genomic_DNA"/>
</dbReference>
<keyword evidence="5 8" id="KW-0067">ATP-binding</keyword>
<dbReference type="GO" id="GO:0005524">
    <property type="term" value="F:ATP binding"/>
    <property type="evidence" value="ECO:0007669"/>
    <property type="project" value="UniProtKB-KW"/>
</dbReference>
<evidence type="ECO:0000256" key="3">
    <source>
        <dbReference type="ARBA" id="ARBA00022475"/>
    </source>
</evidence>
<dbReference type="CDD" id="cd03262">
    <property type="entry name" value="ABC_HisP_GlnQ"/>
    <property type="match status" value="1"/>
</dbReference>
<dbReference type="PROSITE" id="PS50893">
    <property type="entry name" value="ABC_TRANSPORTER_2"/>
    <property type="match status" value="1"/>
</dbReference>
<dbReference type="InterPro" id="IPR003593">
    <property type="entry name" value="AAA+_ATPase"/>
</dbReference>
<comment type="subcellular location">
    <subcellularLocation>
        <location evidence="1">Cell membrane</location>
        <topology evidence="1">Peripheral membrane protein</topology>
    </subcellularLocation>
</comment>
<dbReference type="InterPro" id="IPR050086">
    <property type="entry name" value="MetN_ABC_transporter-like"/>
</dbReference>
<evidence type="ECO:0000256" key="5">
    <source>
        <dbReference type="ARBA" id="ARBA00022840"/>
    </source>
</evidence>
<evidence type="ECO:0000313" key="8">
    <source>
        <dbReference type="EMBL" id="MCL1632739.1"/>
    </source>
</evidence>
<dbReference type="InterPro" id="IPR003439">
    <property type="entry name" value="ABC_transporter-like_ATP-bd"/>
</dbReference>
<evidence type="ECO:0000256" key="2">
    <source>
        <dbReference type="ARBA" id="ARBA00022448"/>
    </source>
</evidence>
<keyword evidence="2" id="KW-0813">Transport</keyword>
<evidence type="ECO:0000256" key="4">
    <source>
        <dbReference type="ARBA" id="ARBA00022741"/>
    </source>
</evidence>
<organism evidence="8 9">
    <name type="scientific">Sporolactobacillus mangiferae</name>
    <dbReference type="NCBI Taxonomy" id="2940498"/>
    <lineage>
        <taxon>Bacteria</taxon>
        <taxon>Bacillati</taxon>
        <taxon>Bacillota</taxon>
        <taxon>Bacilli</taxon>
        <taxon>Bacillales</taxon>
        <taxon>Sporolactobacillaceae</taxon>
        <taxon>Sporolactobacillus</taxon>
    </lineage>
</organism>
<keyword evidence="3" id="KW-1003">Cell membrane</keyword>
<dbReference type="InterPro" id="IPR027417">
    <property type="entry name" value="P-loop_NTPase"/>
</dbReference>
<proteinExistence type="predicted"/>
<reference evidence="8 9" key="1">
    <citation type="submission" date="2022-05" db="EMBL/GenBank/DDBJ databases">
        <title>Sporolactobacillus sp nov CPB3-1, isolated from tree bark (Mangifera indica L.).</title>
        <authorList>
            <person name="Phuengjayaem S."/>
            <person name="Tanasupawat S."/>
        </authorList>
    </citation>
    <scope>NUCLEOTIDE SEQUENCE [LARGE SCALE GENOMIC DNA]</scope>
    <source>
        <strain evidence="8 9">CPB3-1</strain>
    </source>
</reference>
<dbReference type="SMART" id="SM00382">
    <property type="entry name" value="AAA"/>
    <property type="match status" value="1"/>
</dbReference>
<comment type="caution">
    <text evidence="8">The sequence shown here is derived from an EMBL/GenBank/DDBJ whole genome shotgun (WGS) entry which is preliminary data.</text>
</comment>
<gene>
    <name evidence="8" type="ORF">M3N64_12495</name>
</gene>
<feature type="domain" description="ABC transporter" evidence="7">
    <location>
        <begin position="2"/>
        <end position="239"/>
    </location>
</feature>
<sequence length="247" mass="27891">MIQLENIYKSYKNNRVLSNINLTVNKGEVVTLIGPSGAGKTTLLRLLNWLEVPDSGKISIGSATIDASKYTKQEIRRLRSQSSMVFQHYNLFKNRTVIENVADSLIVVSKMKKKDADEKAEDLLRKVGMADKLQDYPANLSGGQRQRVGIARALAVDPKVMLFDEPTSALDPEWVGEILHLIKKIAAEGMTMILVSHEMRFVRSVATRIIFLENGELVEDSNPKDLFENSRNVRTQAFLHKLTYEEE</sequence>
<dbReference type="Pfam" id="PF00005">
    <property type="entry name" value="ABC_tran"/>
    <property type="match status" value="1"/>
</dbReference>
<keyword evidence="6" id="KW-0472">Membrane</keyword>
<dbReference type="InterPro" id="IPR030679">
    <property type="entry name" value="ABC_ATPase_HisP-typ"/>
</dbReference>
<keyword evidence="4" id="KW-0547">Nucleotide-binding</keyword>
<accession>A0ABT0MCY6</accession>
<dbReference type="RefSeq" id="WP_249102812.1">
    <property type="nucleotide sequence ID" value="NZ_JAMAST010000021.1"/>
</dbReference>
<dbReference type="SUPFAM" id="SSF52540">
    <property type="entry name" value="P-loop containing nucleoside triphosphate hydrolases"/>
    <property type="match status" value="1"/>
</dbReference>
<dbReference type="PROSITE" id="PS00211">
    <property type="entry name" value="ABC_TRANSPORTER_1"/>
    <property type="match status" value="1"/>
</dbReference>
<evidence type="ECO:0000256" key="1">
    <source>
        <dbReference type="ARBA" id="ARBA00004202"/>
    </source>
</evidence>
<name>A0ABT0MCY6_9BACL</name>
<dbReference type="PIRSF" id="PIRSF039085">
    <property type="entry name" value="ABC_ATPase_HisP"/>
    <property type="match status" value="1"/>
</dbReference>